<dbReference type="AlphaFoldDB" id="A0A7G9Y847"/>
<accession>A0A7G9Y847</accession>
<sequence length="40" mass="4612">MKLVSIYFHLILLMETCLTSISMIGKNVNLTQCKICYLEC</sequence>
<proteinExistence type="predicted"/>
<dbReference type="EMBL" id="MT630910">
    <property type="protein sequence ID" value="QNO44113.1"/>
    <property type="molecule type" value="Genomic_DNA"/>
</dbReference>
<evidence type="ECO:0000313" key="1">
    <source>
        <dbReference type="EMBL" id="QNO44113.1"/>
    </source>
</evidence>
<protein>
    <submittedName>
        <fullName evidence="2">Uncharacterized protein</fullName>
    </submittedName>
</protein>
<organism evidence="2">
    <name type="scientific">Candidatus Methanogaster sp. ANME-2c ERB4</name>
    <dbReference type="NCBI Taxonomy" id="2759911"/>
    <lineage>
        <taxon>Archaea</taxon>
        <taxon>Methanobacteriati</taxon>
        <taxon>Methanobacteriota</taxon>
        <taxon>Stenosarchaea group</taxon>
        <taxon>Methanomicrobia</taxon>
        <taxon>Methanosarcinales</taxon>
        <taxon>ANME-2 cluster</taxon>
        <taxon>Candidatus Methanogasteraceae</taxon>
        <taxon>Candidatus Methanogaster</taxon>
    </lineage>
</organism>
<name>A0A7G9Y847_9EURY</name>
<gene>
    <name evidence="1" type="ORF">KNFFACPP_00001</name>
    <name evidence="2" type="ORF">OFFIPCNN_00001</name>
</gene>
<dbReference type="EMBL" id="MT630929">
    <property type="protein sequence ID" value="QNO44181.1"/>
    <property type="molecule type" value="Genomic_DNA"/>
</dbReference>
<evidence type="ECO:0000313" key="2">
    <source>
        <dbReference type="EMBL" id="QNO44181.1"/>
    </source>
</evidence>
<reference evidence="2" key="1">
    <citation type="submission" date="2020-06" db="EMBL/GenBank/DDBJ databases">
        <title>Unique genomic features of the anaerobic methanotrophic archaea.</title>
        <authorList>
            <person name="Chadwick G.L."/>
            <person name="Skennerton C.T."/>
            <person name="Laso-Perez R."/>
            <person name="Leu A.O."/>
            <person name="Speth D.R."/>
            <person name="Yu H."/>
            <person name="Morgan-Lang C."/>
            <person name="Hatzenpichler R."/>
            <person name="Goudeau D."/>
            <person name="Malmstrom R."/>
            <person name="Brazelton W.J."/>
            <person name="Woyke T."/>
            <person name="Hallam S.J."/>
            <person name="Tyson G.W."/>
            <person name="Wegener G."/>
            <person name="Boetius A."/>
            <person name="Orphan V."/>
        </authorList>
    </citation>
    <scope>NUCLEOTIDE SEQUENCE</scope>
</reference>